<keyword evidence="4 7" id="KW-0547">Nucleotide-binding</keyword>
<reference evidence="11" key="1">
    <citation type="journal article" date="2020" name="J. Eukaryot. Microbiol.">
        <title>De novo Sequencing, Assembly and Annotation of the Transcriptome for the Free-Living Testate Amoeba Arcella intermedia.</title>
        <authorList>
            <person name="Ribeiro G.M."/>
            <person name="Porfirio-Sousa A.L."/>
            <person name="Maurer-Alcala X.X."/>
            <person name="Katz L.A."/>
            <person name="Lahr D.J.G."/>
        </authorList>
    </citation>
    <scope>NUCLEOTIDE SEQUENCE</scope>
</reference>
<evidence type="ECO:0000256" key="9">
    <source>
        <dbReference type="SAM" id="MobiDB-lite"/>
    </source>
</evidence>
<dbReference type="EC" id="2.7.11.1" evidence="1"/>
<dbReference type="InterPro" id="IPR050205">
    <property type="entry name" value="CDPK_Ser/Thr_kinases"/>
</dbReference>
<dbReference type="FunFam" id="1.10.510.10:FF:000571">
    <property type="entry name" value="Maternal embryonic leucine zipper kinase"/>
    <property type="match status" value="1"/>
</dbReference>
<dbReference type="SUPFAM" id="SSF56112">
    <property type="entry name" value="Protein kinase-like (PK-like)"/>
    <property type="match status" value="1"/>
</dbReference>
<evidence type="ECO:0000256" key="6">
    <source>
        <dbReference type="ARBA" id="ARBA00022840"/>
    </source>
</evidence>
<evidence type="ECO:0000256" key="5">
    <source>
        <dbReference type="ARBA" id="ARBA00022777"/>
    </source>
</evidence>
<dbReference type="EMBL" id="GIBP01002985">
    <property type="protein sequence ID" value="NDV31954.1"/>
    <property type="molecule type" value="Transcribed_RNA"/>
</dbReference>
<comment type="similarity">
    <text evidence="8">Belongs to the protein kinase superfamily.</text>
</comment>
<dbReference type="PROSITE" id="PS00107">
    <property type="entry name" value="PROTEIN_KINASE_ATP"/>
    <property type="match status" value="1"/>
</dbReference>
<dbReference type="InterPro" id="IPR011009">
    <property type="entry name" value="Kinase-like_dom_sf"/>
</dbReference>
<keyword evidence="6 7" id="KW-0067">ATP-binding</keyword>
<evidence type="ECO:0000256" key="2">
    <source>
        <dbReference type="ARBA" id="ARBA00022527"/>
    </source>
</evidence>
<dbReference type="PROSITE" id="PS50011">
    <property type="entry name" value="PROTEIN_KINASE_DOM"/>
    <property type="match status" value="1"/>
</dbReference>
<name>A0A6B2L4Q6_9EUKA</name>
<dbReference type="Gene3D" id="1.10.510.10">
    <property type="entry name" value="Transferase(Phosphotransferase) domain 1"/>
    <property type="match status" value="1"/>
</dbReference>
<sequence>MSAWNVPSSTNPDYIFDDKESLKKSVSEDYLITEELGMGAFGVVKKAMNIMDQRVVAIKSIRKTDCKPEELVLEVRLQRLFIDFPGVVKIEQVYESVNKINIVMEYISGGELFDAIVENEFYSEADASNLVKQIVNIVEYLHSKNVVHRDLKPENLLFEKKGSKTLKLIDFGIASILDDTHPRLFEVVGSRTYMAPEIHMRTGYGKAVDLYSTGVIMYILLCGYPPFDYEQGIYELAFGSPEWDQISTTAKDIIRLLLDPDPAKRYTATQLKNIQWISGKEVPKDKLDNNIHKTIKNYVDTTKMKARIGGERGGGHRPRVMSIFSLANPNSPETPPFPNVKKPEKKKKSKNKEQELIELLKSEIANHGKGFNKLNEDVHKLQNTTQNPILKDQMDGIGKEIHIMINAFHELQQGITPKLNKAIPKT</sequence>
<keyword evidence="2 8" id="KW-0723">Serine/threonine-protein kinase</keyword>
<feature type="domain" description="Protein kinase" evidence="10">
    <location>
        <begin position="30"/>
        <end position="277"/>
    </location>
</feature>
<evidence type="ECO:0000256" key="3">
    <source>
        <dbReference type="ARBA" id="ARBA00022679"/>
    </source>
</evidence>
<dbReference type="PANTHER" id="PTHR24349">
    <property type="entry name" value="SERINE/THREONINE-PROTEIN KINASE"/>
    <property type="match status" value="1"/>
</dbReference>
<evidence type="ECO:0000256" key="1">
    <source>
        <dbReference type="ARBA" id="ARBA00012513"/>
    </source>
</evidence>
<protein>
    <recommendedName>
        <fullName evidence="1">non-specific serine/threonine protein kinase</fullName>
        <ecNumber evidence="1">2.7.11.1</ecNumber>
    </recommendedName>
</protein>
<dbReference type="InterPro" id="IPR000719">
    <property type="entry name" value="Prot_kinase_dom"/>
</dbReference>
<evidence type="ECO:0000256" key="8">
    <source>
        <dbReference type="RuleBase" id="RU000304"/>
    </source>
</evidence>
<dbReference type="InterPro" id="IPR008271">
    <property type="entry name" value="Ser/Thr_kinase_AS"/>
</dbReference>
<dbReference type="GO" id="GO:0005524">
    <property type="term" value="F:ATP binding"/>
    <property type="evidence" value="ECO:0007669"/>
    <property type="project" value="UniProtKB-UniRule"/>
</dbReference>
<dbReference type="AlphaFoldDB" id="A0A6B2L4Q6"/>
<organism evidence="11">
    <name type="scientific">Arcella intermedia</name>
    <dbReference type="NCBI Taxonomy" id="1963864"/>
    <lineage>
        <taxon>Eukaryota</taxon>
        <taxon>Amoebozoa</taxon>
        <taxon>Tubulinea</taxon>
        <taxon>Elardia</taxon>
        <taxon>Arcellinida</taxon>
        <taxon>Sphaerothecina</taxon>
        <taxon>Arcellidae</taxon>
        <taxon>Arcella</taxon>
    </lineage>
</organism>
<evidence type="ECO:0000313" key="11">
    <source>
        <dbReference type="EMBL" id="NDV31954.1"/>
    </source>
</evidence>
<dbReference type="SMART" id="SM00220">
    <property type="entry name" value="S_TKc"/>
    <property type="match status" value="1"/>
</dbReference>
<dbReference type="InterPro" id="IPR017441">
    <property type="entry name" value="Protein_kinase_ATP_BS"/>
</dbReference>
<evidence type="ECO:0000259" key="10">
    <source>
        <dbReference type="PROSITE" id="PS50011"/>
    </source>
</evidence>
<evidence type="ECO:0000256" key="7">
    <source>
        <dbReference type="PROSITE-ProRule" id="PRU10141"/>
    </source>
</evidence>
<dbReference type="PROSITE" id="PS00108">
    <property type="entry name" value="PROTEIN_KINASE_ST"/>
    <property type="match status" value="1"/>
</dbReference>
<proteinExistence type="inferred from homology"/>
<dbReference type="GO" id="GO:0004674">
    <property type="term" value="F:protein serine/threonine kinase activity"/>
    <property type="evidence" value="ECO:0007669"/>
    <property type="project" value="UniProtKB-KW"/>
</dbReference>
<feature type="region of interest" description="Disordered" evidence="9">
    <location>
        <begin position="326"/>
        <end position="352"/>
    </location>
</feature>
<keyword evidence="3" id="KW-0808">Transferase</keyword>
<dbReference type="Pfam" id="PF00069">
    <property type="entry name" value="Pkinase"/>
    <property type="match status" value="1"/>
</dbReference>
<feature type="binding site" evidence="7">
    <location>
        <position position="63"/>
    </location>
    <ligand>
        <name>ATP</name>
        <dbReference type="ChEBI" id="CHEBI:30616"/>
    </ligand>
</feature>
<keyword evidence="5" id="KW-0418">Kinase</keyword>
<dbReference type="CDD" id="cd05117">
    <property type="entry name" value="STKc_CAMK"/>
    <property type="match status" value="1"/>
</dbReference>
<evidence type="ECO:0000256" key="4">
    <source>
        <dbReference type="ARBA" id="ARBA00022741"/>
    </source>
</evidence>
<accession>A0A6B2L4Q6</accession>